<dbReference type="EMBL" id="JAWRVE010000089">
    <property type="protein sequence ID" value="KAL1860716.1"/>
    <property type="molecule type" value="Genomic_DNA"/>
</dbReference>
<gene>
    <name evidence="8" type="ORF">Daus18300_009059</name>
</gene>
<dbReference type="InterPro" id="IPR007219">
    <property type="entry name" value="XnlR_reg_dom"/>
</dbReference>
<evidence type="ECO:0000313" key="8">
    <source>
        <dbReference type="EMBL" id="KAL1860716.1"/>
    </source>
</evidence>
<dbReference type="Pfam" id="PF04082">
    <property type="entry name" value="Fungal_trans"/>
    <property type="match status" value="1"/>
</dbReference>
<keyword evidence="3" id="KW-0238">DNA-binding</keyword>
<dbReference type="SMART" id="SM00906">
    <property type="entry name" value="Fungal_trans"/>
    <property type="match status" value="1"/>
</dbReference>
<dbReference type="Proteomes" id="UP001583177">
    <property type="component" value="Unassembled WGS sequence"/>
</dbReference>
<keyword evidence="4" id="KW-0804">Transcription</keyword>
<feature type="region of interest" description="Disordered" evidence="6">
    <location>
        <begin position="65"/>
        <end position="113"/>
    </location>
</feature>
<dbReference type="SUPFAM" id="SSF57701">
    <property type="entry name" value="Zn2/Cys6 DNA-binding domain"/>
    <property type="match status" value="1"/>
</dbReference>
<evidence type="ECO:0000256" key="2">
    <source>
        <dbReference type="ARBA" id="ARBA00023015"/>
    </source>
</evidence>
<accession>A0ABR3WFU2</accession>
<dbReference type="PANTHER" id="PTHR47424">
    <property type="entry name" value="REGULATORY PROTEIN GAL4"/>
    <property type="match status" value="1"/>
</dbReference>
<reference evidence="8 9" key="1">
    <citation type="journal article" date="2024" name="IMA Fungus">
        <title>IMA Genome - F19 : A genome assembly and annotation guide to empower mycologists, including annotated draft genome sequences of Ceratocystis pirilliformis, Diaporthe australafricana, Fusarium ophioides, Paecilomyces lecythidis, and Sporothrix stenoceras.</title>
        <authorList>
            <person name="Aylward J."/>
            <person name="Wilson A.M."/>
            <person name="Visagie C.M."/>
            <person name="Spraker J."/>
            <person name="Barnes I."/>
            <person name="Buitendag C."/>
            <person name="Ceriani C."/>
            <person name="Del Mar Angel L."/>
            <person name="du Plessis D."/>
            <person name="Fuchs T."/>
            <person name="Gasser K."/>
            <person name="Kramer D."/>
            <person name="Li W."/>
            <person name="Munsamy K."/>
            <person name="Piso A."/>
            <person name="Price J.L."/>
            <person name="Sonnekus B."/>
            <person name="Thomas C."/>
            <person name="van der Nest A."/>
            <person name="van Dijk A."/>
            <person name="van Heerden A."/>
            <person name="van Vuuren N."/>
            <person name="Yilmaz N."/>
            <person name="Duong T.A."/>
            <person name="van der Merwe N.A."/>
            <person name="Wingfield M.J."/>
            <person name="Wingfield B.D."/>
        </authorList>
    </citation>
    <scope>NUCLEOTIDE SEQUENCE [LARGE SCALE GENOMIC DNA]</scope>
    <source>
        <strain evidence="8 9">CMW 18300</strain>
    </source>
</reference>
<comment type="caution">
    <text evidence="8">The sequence shown here is derived from an EMBL/GenBank/DDBJ whole genome shotgun (WGS) entry which is preliminary data.</text>
</comment>
<dbReference type="CDD" id="cd00067">
    <property type="entry name" value="GAL4"/>
    <property type="match status" value="1"/>
</dbReference>
<keyword evidence="1" id="KW-0479">Metal-binding</keyword>
<keyword evidence="9" id="KW-1185">Reference proteome</keyword>
<dbReference type="PROSITE" id="PS50048">
    <property type="entry name" value="ZN2_CY6_FUNGAL_2"/>
    <property type="match status" value="1"/>
</dbReference>
<feature type="compositionally biased region" description="Basic and acidic residues" evidence="6">
    <location>
        <begin position="68"/>
        <end position="81"/>
    </location>
</feature>
<feature type="domain" description="Zn(2)-C6 fungal-type" evidence="7">
    <location>
        <begin position="25"/>
        <end position="55"/>
    </location>
</feature>
<evidence type="ECO:0000256" key="1">
    <source>
        <dbReference type="ARBA" id="ARBA00022723"/>
    </source>
</evidence>
<dbReference type="Gene3D" id="4.10.240.10">
    <property type="entry name" value="Zn(2)-C6 fungal-type DNA-binding domain"/>
    <property type="match status" value="1"/>
</dbReference>
<feature type="compositionally biased region" description="Low complexity" evidence="6">
    <location>
        <begin position="97"/>
        <end position="110"/>
    </location>
</feature>
<dbReference type="Pfam" id="PF00172">
    <property type="entry name" value="Zn_clus"/>
    <property type="match status" value="1"/>
</dbReference>
<proteinExistence type="predicted"/>
<evidence type="ECO:0000313" key="9">
    <source>
        <dbReference type="Proteomes" id="UP001583177"/>
    </source>
</evidence>
<dbReference type="InterPro" id="IPR036864">
    <property type="entry name" value="Zn2-C6_fun-type_DNA-bd_sf"/>
</dbReference>
<dbReference type="PANTHER" id="PTHR47424:SF3">
    <property type="entry name" value="REGULATORY PROTEIN GAL4"/>
    <property type="match status" value="1"/>
</dbReference>
<feature type="compositionally biased region" description="Polar residues" evidence="6">
    <location>
        <begin position="85"/>
        <end position="96"/>
    </location>
</feature>
<evidence type="ECO:0000256" key="5">
    <source>
        <dbReference type="ARBA" id="ARBA00023242"/>
    </source>
</evidence>
<dbReference type="InterPro" id="IPR001138">
    <property type="entry name" value="Zn2Cys6_DnaBD"/>
</dbReference>
<name>A0ABR3WFU2_9PEZI</name>
<feature type="region of interest" description="Disordered" evidence="6">
    <location>
        <begin position="633"/>
        <end position="670"/>
    </location>
</feature>
<evidence type="ECO:0000259" key="7">
    <source>
        <dbReference type="PROSITE" id="PS50048"/>
    </source>
</evidence>
<dbReference type="CDD" id="cd12148">
    <property type="entry name" value="fungal_TF_MHR"/>
    <property type="match status" value="1"/>
</dbReference>
<feature type="region of interest" description="Disordered" evidence="6">
    <location>
        <begin position="1"/>
        <end position="22"/>
    </location>
</feature>
<keyword evidence="5" id="KW-0539">Nucleus</keyword>
<evidence type="ECO:0000256" key="4">
    <source>
        <dbReference type="ARBA" id="ARBA00023163"/>
    </source>
</evidence>
<protein>
    <recommendedName>
        <fullName evidence="7">Zn(2)-C6 fungal-type domain-containing protein</fullName>
    </recommendedName>
</protein>
<keyword evidence="2" id="KW-0805">Transcription regulation</keyword>
<dbReference type="PROSITE" id="PS00463">
    <property type="entry name" value="ZN2_CY6_FUNGAL_1"/>
    <property type="match status" value="1"/>
</dbReference>
<organism evidence="8 9">
    <name type="scientific">Diaporthe australafricana</name>
    <dbReference type="NCBI Taxonomy" id="127596"/>
    <lineage>
        <taxon>Eukaryota</taxon>
        <taxon>Fungi</taxon>
        <taxon>Dikarya</taxon>
        <taxon>Ascomycota</taxon>
        <taxon>Pezizomycotina</taxon>
        <taxon>Sordariomycetes</taxon>
        <taxon>Sordariomycetidae</taxon>
        <taxon>Diaporthales</taxon>
        <taxon>Diaporthaceae</taxon>
        <taxon>Diaporthe</taxon>
    </lineage>
</organism>
<evidence type="ECO:0000256" key="6">
    <source>
        <dbReference type="SAM" id="MobiDB-lite"/>
    </source>
</evidence>
<dbReference type="InterPro" id="IPR051127">
    <property type="entry name" value="Fungal_SecMet_Regulators"/>
</dbReference>
<dbReference type="SMART" id="SM00066">
    <property type="entry name" value="GAL4"/>
    <property type="match status" value="1"/>
</dbReference>
<evidence type="ECO:0000256" key="3">
    <source>
        <dbReference type="ARBA" id="ARBA00023125"/>
    </source>
</evidence>
<sequence length="770" mass="83897">MATQHRPEADEPANVGSGPQHLHAACNSCKRRKIRCSGERPSCLSCSKHGRECIYLPLRPRGRKRRRGLEDHVVESSHDGENIATAITKSQDSPLVTTQGQPQTTQTRPRPLCPGPLAAKRYRELRSGIGVCQASTGAFQFYGPASNLAFLQAFYQRIHHNTDGYTSQESPSALHIWGVDKFVFSPEAADLREEAHSLHAFVPKDIGDCFIVTYFKVCHPQFPFLVRAEIERAWADLWEPPEQPGVAVQACQGNRLTERNIVLMVLAIGAIMASLSPGKDAKVMERWANHLSSRVQLRGYAFEDTSLGGVHLLLLKSIFGIQLMRPNDAHVYASHAAVNALALGMNRAQVANGPRPEMHRLRVTFYSLYANERLATLCFGRPSCLREDLIDVALPEDLPSSEPDENTNLVFVRAMAALAKVADRISTGIYSAIGADAATIDRTGQECDVELDEATRALPPFLHFFDTKVPPSRHAWQEIQRTHLGLAYYHCRILIYRPLVCFASMHSTNAEAAAEAAVLGISDLQGSIARAMEASEALIGLALEAFTTRVPDMHQDAGVAYNVMGACLTLLYRVLDGPTRTSSADATIIFNLVQDGIRCLDLMNHHGPRASKMTLSDRIVSAAKDAFWSAREDGGVRAPRGQPSGQELVAEGEGNVDGAGPAPDLDLQGTDDNLDMLLTQFPWLETAPSAPTTDDMSPAFPARTDAIPHSADGISSQNAYPSLFRTAPSSARALPTALYGFGSHPWPGVMGGDLDGGHENSMNGISWDLM</sequence>